<comment type="caution">
    <text evidence="3">The sequence shown here is derived from an EMBL/GenBank/DDBJ whole genome shotgun (WGS) entry which is preliminary data.</text>
</comment>
<gene>
    <name evidence="3" type="ORF">RB614_06200</name>
</gene>
<dbReference type="PROSITE" id="PS00893">
    <property type="entry name" value="NUDIX_BOX"/>
    <property type="match status" value="1"/>
</dbReference>
<evidence type="ECO:0000259" key="2">
    <source>
        <dbReference type="PROSITE" id="PS51462"/>
    </source>
</evidence>
<name>A0ABU0ZAM4_9ACTN</name>
<keyword evidence="4" id="KW-1185">Reference proteome</keyword>
<evidence type="ECO:0000313" key="4">
    <source>
        <dbReference type="Proteomes" id="UP001230908"/>
    </source>
</evidence>
<dbReference type="InterPro" id="IPR000086">
    <property type="entry name" value="NUDIX_hydrolase_dom"/>
</dbReference>
<dbReference type="PROSITE" id="PS51462">
    <property type="entry name" value="NUDIX"/>
    <property type="match status" value="1"/>
</dbReference>
<organism evidence="3 4">
    <name type="scientific">Phytohabitans maris</name>
    <dbReference type="NCBI Taxonomy" id="3071409"/>
    <lineage>
        <taxon>Bacteria</taxon>
        <taxon>Bacillati</taxon>
        <taxon>Actinomycetota</taxon>
        <taxon>Actinomycetes</taxon>
        <taxon>Micromonosporales</taxon>
        <taxon>Micromonosporaceae</taxon>
    </lineage>
</organism>
<dbReference type="Pfam" id="PF00293">
    <property type="entry name" value="NUDIX"/>
    <property type="match status" value="1"/>
</dbReference>
<dbReference type="Gene3D" id="3.90.79.10">
    <property type="entry name" value="Nucleoside Triphosphate Pyrophosphohydrolase"/>
    <property type="match status" value="1"/>
</dbReference>
<dbReference type="Proteomes" id="UP001230908">
    <property type="component" value="Unassembled WGS sequence"/>
</dbReference>
<dbReference type="EC" id="3.6.-.-" evidence="3"/>
<reference evidence="3 4" key="1">
    <citation type="submission" date="2023-08" db="EMBL/GenBank/DDBJ databases">
        <title>Phytohabitans sansha sp. nov., isolated from marine sediment.</title>
        <authorList>
            <person name="Zhao Y."/>
            <person name="Yi K."/>
        </authorList>
    </citation>
    <scope>NUCLEOTIDE SEQUENCE [LARGE SCALE GENOMIC DNA]</scope>
    <source>
        <strain evidence="3 4">ZYX-F-186</strain>
    </source>
</reference>
<keyword evidence="1 3" id="KW-0378">Hydrolase</keyword>
<dbReference type="EMBL" id="JAVHUY010000004">
    <property type="protein sequence ID" value="MDQ7904114.1"/>
    <property type="molecule type" value="Genomic_DNA"/>
</dbReference>
<sequence length="166" mass="18562">MRDWKYCPRCSAELERLGDDGNPYVRCPECGFVKYNNPLPSTIGIIRRGEEYLFLRRTNDPQKGKWDAVGGFLAPGERAEDCLIREAEEEIGCTVTDIRVIGTYASVYGSTGLETIGIAFLCSLAPGDDIRLSPENDAYAWFRTDRIPELAFDDVRKATSDALDIP</sequence>
<dbReference type="InterPro" id="IPR020084">
    <property type="entry name" value="NUDIX_hydrolase_CS"/>
</dbReference>
<evidence type="ECO:0000256" key="1">
    <source>
        <dbReference type="ARBA" id="ARBA00022801"/>
    </source>
</evidence>
<dbReference type="RefSeq" id="WP_308711386.1">
    <property type="nucleotide sequence ID" value="NZ_JAVHUY010000004.1"/>
</dbReference>
<feature type="domain" description="Nudix hydrolase" evidence="2">
    <location>
        <begin position="36"/>
        <end position="164"/>
    </location>
</feature>
<protein>
    <submittedName>
        <fullName evidence="3">NUDIX hydrolase</fullName>
        <ecNumber evidence="3">3.6.-.-</ecNumber>
    </submittedName>
</protein>
<dbReference type="PANTHER" id="PTHR43222:SF2">
    <property type="entry name" value="NUDIX HYDROLASE 23, CHLOROPLASTIC"/>
    <property type="match status" value="1"/>
</dbReference>
<accession>A0ABU0ZAM4</accession>
<evidence type="ECO:0000313" key="3">
    <source>
        <dbReference type="EMBL" id="MDQ7904114.1"/>
    </source>
</evidence>
<dbReference type="SUPFAM" id="SSF55811">
    <property type="entry name" value="Nudix"/>
    <property type="match status" value="1"/>
</dbReference>
<dbReference type="GO" id="GO:0016787">
    <property type="term" value="F:hydrolase activity"/>
    <property type="evidence" value="ECO:0007669"/>
    <property type="project" value="UniProtKB-KW"/>
</dbReference>
<proteinExistence type="predicted"/>
<dbReference type="PANTHER" id="PTHR43222">
    <property type="entry name" value="NUDIX HYDROLASE 23"/>
    <property type="match status" value="1"/>
</dbReference>
<dbReference type="InterPro" id="IPR015797">
    <property type="entry name" value="NUDIX_hydrolase-like_dom_sf"/>
</dbReference>